<dbReference type="RefSeq" id="WP_263842437.1">
    <property type="nucleotide sequence ID" value="NZ_JALIEB010000001.1"/>
</dbReference>
<keyword evidence="1" id="KW-0413">Isomerase</keyword>
<feature type="domain" description="Xylose isomerase-like TIM barrel" evidence="2">
    <location>
        <begin position="20"/>
        <end position="246"/>
    </location>
</feature>
<dbReference type="PIRSF" id="PIRSF006241">
    <property type="entry name" value="HyI"/>
    <property type="match status" value="1"/>
</dbReference>
<evidence type="ECO:0000313" key="4">
    <source>
        <dbReference type="Proteomes" id="UP001208690"/>
    </source>
</evidence>
<dbReference type="Pfam" id="PF01261">
    <property type="entry name" value="AP_endonuc_2"/>
    <property type="match status" value="1"/>
</dbReference>
<gene>
    <name evidence="3" type="ORF">MUB52_01630</name>
</gene>
<comment type="caution">
    <text evidence="3">The sequence shown here is derived from an EMBL/GenBank/DDBJ whole genome shotgun (WGS) entry which is preliminary data.</text>
</comment>
<dbReference type="PANTHER" id="PTHR43489:SF6">
    <property type="entry name" value="HYDROXYPYRUVATE ISOMERASE-RELATED"/>
    <property type="match status" value="1"/>
</dbReference>
<organism evidence="3 4">
    <name type="scientific">Roseobacter sinensis</name>
    <dbReference type="NCBI Taxonomy" id="2931391"/>
    <lineage>
        <taxon>Bacteria</taxon>
        <taxon>Pseudomonadati</taxon>
        <taxon>Pseudomonadota</taxon>
        <taxon>Alphaproteobacteria</taxon>
        <taxon>Rhodobacterales</taxon>
        <taxon>Roseobacteraceae</taxon>
        <taxon>Roseobacter</taxon>
    </lineage>
</organism>
<dbReference type="InterPro" id="IPR026040">
    <property type="entry name" value="HyI-like"/>
</dbReference>
<reference evidence="3 4" key="1">
    <citation type="submission" date="2022-04" db="EMBL/GenBank/DDBJ databases">
        <title>Roseobacter sp. WL0113 is a bacterium isolated from neritic sediment.</title>
        <authorList>
            <person name="Wang L."/>
            <person name="He W."/>
            <person name="Zhang D.-F."/>
        </authorList>
    </citation>
    <scope>NUCLEOTIDE SEQUENCE [LARGE SCALE GENOMIC DNA]</scope>
    <source>
        <strain evidence="3 4">WL0113</strain>
    </source>
</reference>
<keyword evidence="4" id="KW-1185">Reference proteome</keyword>
<dbReference type="SUPFAM" id="SSF51658">
    <property type="entry name" value="Xylose isomerase-like"/>
    <property type="match status" value="1"/>
</dbReference>
<accession>A0ABT3B962</accession>
<dbReference type="PANTHER" id="PTHR43489">
    <property type="entry name" value="ISOMERASE"/>
    <property type="match status" value="1"/>
</dbReference>
<sequence length="247" mass="26705">MKFAANLSLLWPELPYLDRFDAAAEAGFDGVEVMFPYEMPAKDTQRALMRAGIQMVLIAAPPPNYTGGARGFAAVPEAAERFRYDLRRAMRYCMALRAPVLQLLAGAAEGDAARRTLVENLAFAASEAPEGLLVTISPVSVADLPGSFLSCYDLAAEILEEVNAPNVGLQFDSCQAEVMHGDPVRVLETHAALIRHVQVSDPPDGAADLDALATGLMDIDYGSWVSVGYDPSAPPETHREACQRLRR</sequence>
<name>A0ABT3B962_9RHOB</name>
<proteinExistence type="predicted"/>
<dbReference type="InterPro" id="IPR013022">
    <property type="entry name" value="Xyl_isomerase-like_TIM-brl"/>
</dbReference>
<evidence type="ECO:0000259" key="2">
    <source>
        <dbReference type="Pfam" id="PF01261"/>
    </source>
</evidence>
<dbReference type="Gene3D" id="3.20.20.150">
    <property type="entry name" value="Divalent-metal-dependent TIM barrel enzymes"/>
    <property type="match status" value="1"/>
</dbReference>
<dbReference type="InterPro" id="IPR050417">
    <property type="entry name" value="Sugar_Epim/Isomerase"/>
</dbReference>
<evidence type="ECO:0000256" key="1">
    <source>
        <dbReference type="ARBA" id="ARBA00023235"/>
    </source>
</evidence>
<evidence type="ECO:0000313" key="3">
    <source>
        <dbReference type="EMBL" id="MCV3270118.1"/>
    </source>
</evidence>
<protein>
    <submittedName>
        <fullName evidence="3">TIM barrel protein</fullName>
    </submittedName>
</protein>
<dbReference type="InterPro" id="IPR036237">
    <property type="entry name" value="Xyl_isomerase-like_sf"/>
</dbReference>
<dbReference type="EMBL" id="JALIEB010000001">
    <property type="protein sequence ID" value="MCV3270118.1"/>
    <property type="molecule type" value="Genomic_DNA"/>
</dbReference>
<dbReference type="Proteomes" id="UP001208690">
    <property type="component" value="Unassembled WGS sequence"/>
</dbReference>